<dbReference type="Proteomes" id="UP000009044">
    <property type="component" value="Chromosome"/>
</dbReference>
<dbReference type="Pfam" id="PF01370">
    <property type="entry name" value="Epimerase"/>
    <property type="match status" value="1"/>
</dbReference>
<comment type="pathway">
    <text evidence="3 10">Carbohydrate metabolism; galactose metabolism.</text>
</comment>
<dbReference type="InterPro" id="IPR005886">
    <property type="entry name" value="UDP_G4E"/>
</dbReference>
<evidence type="ECO:0000256" key="2">
    <source>
        <dbReference type="ARBA" id="ARBA00001911"/>
    </source>
</evidence>
<dbReference type="GO" id="GO:0003978">
    <property type="term" value="F:UDP-glucose 4-epimerase activity"/>
    <property type="evidence" value="ECO:0007669"/>
    <property type="project" value="UniProtKB-UniRule"/>
</dbReference>
<evidence type="ECO:0000256" key="5">
    <source>
        <dbReference type="ARBA" id="ARBA00013189"/>
    </source>
</evidence>
<evidence type="ECO:0000313" key="12">
    <source>
        <dbReference type="EMBL" id="BAK84282.1"/>
    </source>
</evidence>
<evidence type="ECO:0000256" key="6">
    <source>
        <dbReference type="ARBA" id="ARBA00018569"/>
    </source>
</evidence>
<evidence type="ECO:0000259" key="11">
    <source>
        <dbReference type="Pfam" id="PF01370"/>
    </source>
</evidence>
<organism evidence="12 13">
    <name type="scientific">Komagataeibacter medellinensis (strain NBRC 3288 / BCRC 11682 / LMG 1693 / Kondo 51)</name>
    <name type="common">Gluconacetobacter medellinensis</name>
    <dbReference type="NCBI Taxonomy" id="634177"/>
    <lineage>
        <taxon>Bacteria</taxon>
        <taxon>Pseudomonadati</taxon>
        <taxon>Pseudomonadota</taxon>
        <taxon>Alphaproteobacteria</taxon>
        <taxon>Acetobacterales</taxon>
        <taxon>Acetobacteraceae</taxon>
        <taxon>Komagataeibacter</taxon>
    </lineage>
</organism>
<evidence type="ECO:0000256" key="1">
    <source>
        <dbReference type="ARBA" id="ARBA00000083"/>
    </source>
</evidence>
<evidence type="ECO:0000256" key="9">
    <source>
        <dbReference type="ARBA" id="ARBA00023277"/>
    </source>
</evidence>
<evidence type="ECO:0000256" key="10">
    <source>
        <dbReference type="RuleBase" id="RU366046"/>
    </source>
</evidence>
<dbReference type="InterPro" id="IPR036291">
    <property type="entry name" value="NAD(P)-bd_dom_sf"/>
</dbReference>
<dbReference type="eggNOG" id="COG1087">
    <property type="taxonomic scope" value="Bacteria"/>
</dbReference>
<keyword evidence="7 10" id="KW-0520">NAD</keyword>
<evidence type="ECO:0000256" key="3">
    <source>
        <dbReference type="ARBA" id="ARBA00004947"/>
    </source>
</evidence>
<comment type="similarity">
    <text evidence="4 10">Belongs to the NAD(P)-dependent epimerase/dehydratase family.</text>
</comment>
<dbReference type="AlphaFoldDB" id="G2I024"/>
<evidence type="ECO:0000256" key="4">
    <source>
        <dbReference type="ARBA" id="ARBA00007637"/>
    </source>
</evidence>
<comment type="subunit">
    <text evidence="10">Homodimer.</text>
</comment>
<name>G2I024_KOMMN</name>
<evidence type="ECO:0000313" key="13">
    <source>
        <dbReference type="Proteomes" id="UP000009044"/>
    </source>
</evidence>
<sequence length="344" mass="38333">MKCLVTGGAGYVGSHVVISLLDAGHEVAVIDNLSTGHLAALPDNIRFFHIDLLDIQAINEIVSGEKWDVVLHFAALSLVGESMSNPFYYLRQNYVTALNLIETCANNGIKRFVFSSTAALFGGKERVSLIPDNAQIEPNSPYGESKFLIERALVWADQICGMRSASLRYFNAAGADPQGRLGEDHTPETHLIPLTIDTALGLRPKLKLFGNDYPTRDGTCIRDYIHVTDLADAHIRVIKQLDHRSVTYNLGNGLGFTNLEVLQSVERISGLKLPWEWAPRRQGDPAVLVADSSHMRRETGWAPRYQTIDVIVETALKWRQDNPDGYKIVPNHYDHRTMGKFVNI</sequence>
<gene>
    <name evidence="12" type="ordered locus">GLX_18700</name>
</gene>
<proteinExistence type="inferred from homology"/>
<dbReference type="Gene3D" id="3.40.50.720">
    <property type="entry name" value="NAD(P)-binding Rossmann-like Domain"/>
    <property type="match status" value="1"/>
</dbReference>
<evidence type="ECO:0000256" key="8">
    <source>
        <dbReference type="ARBA" id="ARBA00023235"/>
    </source>
</evidence>
<dbReference type="STRING" id="634177.GLX_18700"/>
<dbReference type="Gene3D" id="3.90.25.10">
    <property type="entry name" value="UDP-galactose 4-epimerase, domain 1"/>
    <property type="match status" value="1"/>
</dbReference>
<dbReference type="InterPro" id="IPR001509">
    <property type="entry name" value="Epimerase_deHydtase"/>
</dbReference>
<dbReference type="RefSeq" id="WP_014105800.1">
    <property type="nucleotide sequence ID" value="NC_016027.1"/>
</dbReference>
<dbReference type="GO" id="GO:0033499">
    <property type="term" value="P:galactose catabolic process via UDP-galactose, Leloir pathway"/>
    <property type="evidence" value="ECO:0007669"/>
    <property type="project" value="TreeGrafter"/>
</dbReference>
<reference evidence="13" key="1">
    <citation type="journal article" date="2011" name="J. Bacteriol.">
        <title>Complete genome sequence of NBRC 3288, a unique cellulose-nonproducing strain of Gluconacetobacter xylinus isolated from vinegar.</title>
        <authorList>
            <person name="Ogino H."/>
            <person name="Azuma Y."/>
            <person name="Hosoyama A."/>
            <person name="Nakazawa H."/>
            <person name="Matsutani M."/>
            <person name="Hasegawa A."/>
            <person name="Otsuyama K."/>
            <person name="Matsushita K."/>
            <person name="Fujita N."/>
            <person name="Shirai M."/>
        </authorList>
    </citation>
    <scope>NUCLEOTIDE SEQUENCE [LARGE SCALE GENOMIC DNA]</scope>
    <source>
        <strain evidence="13">NBRC 3288 / BCRC 11682 / LMG 1693</strain>
    </source>
</reference>
<comment type="catalytic activity">
    <reaction evidence="1 10">
        <text>UDP-alpha-D-glucose = UDP-alpha-D-galactose</text>
        <dbReference type="Rhea" id="RHEA:22168"/>
        <dbReference type="ChEBI" id="CHEBI:58885"/>
        <dbReference type="ChEBI" id="CHEBI:66914"/>
        <dbReference type="EC" id="5.1.3.2"/>
    </reaction>
</comment>
<dbReference type="KEGG" id="gxy:GLX_18700"/>
<feature type="domain" description="NAD-dependent epimerase/dehydratase" evidence="11">
    <location>
        <begin position="4"/>
        <end position="251"/>
    </location>
</feature>
<dbReference type="UniPathway" id="UPA00214"/>
<dbReference type="EC" id="5.1.3.2" evidence="5 10"/>
<evidence type="ECO:0000256" key="7">
    <source>
        <dbReference type="ARBA" id="ARBA00023027"/>
    </source>
</evidence>
<protein>
    <recommendedName>
        <fullName evidence="6 10">UDP-glucose 4-epimerase</fullName>
        <ecNumber evidence="5 10">5.1.3.2</ecNumber>
    </recommendedName>
</protein>
<dbReference type="NCBIfam" id="TIGR01179">
    <property type="entry name" value="galE"/>
    <property type="match status" value="1"/>
</dbReference>
<dbReference type="SUPFAM" id="SSF51735">
    <property type="entry name" value="NAD(P)-binding Rossmann-fold domains"/>
    <property type="match status" value="1"/>
</dbReference>
<accession>G2I024</accession>
<dbReference type="PANTHER" id="PTHR43725:SF53">
    <property type="entry name" value="UDP-ARABINOSE 4-EPIMERASE 1"/>
    <property type="match status" value="1"/>
</dbReference>
<dbReference type="PANTHER" id="PTHR43725">
    <property type="entry name" value="UDP-GLUCOSE 4-EPIMERASE"/>
    <property type="match status" value="1"/>
</dbReference>
<comment type="cofactor">
    <cofactor evidence="2 10">
        <name>NAD(+)</name>
        <dbReference type="ChEBI" id="CHEBI:57540"/>
    </cofactor>
</comment>
<dbReference type="HOGENOM" id="CLU_007383_1_10_5"/>
<dbReference type="CDD" id="cd05247">
    <property type="entry name" value="UDP_G4E_1_SDR_e"/>
    <property type="match status" value="1"/>
</dbReference>
<dbReference type="EMBL" id="AP012159">
    <property type="protein sequence ID" value="BAK84282.1"/>
    <property type="molecule type" value="Genomic_DNA"/>
</dbReference>
<keyword evidence="9 10" id="KW-0119">Carbohydrate metabolism</keyword>
<keyword evidence="8 10" id="KW-0413">Isomerase</keyword>